<dbReference type="InterPro" id="IPR050860">
    <property type="entry name" value="FeoB_GTPase"/>
</dbReference>
<keyword evidence="3" id="KW-1185">Reference proteome</keyword>
<dbReference type="GO" id="GO:0005525">
    <property type="term" value="F:GTP binding"/>
    <property type="evidence" value="ECO:0007669"/>
    <property type="project" value="InterPro"/>
</dbReference>
<gene>
    <name evidence="2" type="ORF">BC643_3635</name>
</gene>
<dbReference type="CDD" id="cd01879">
    <property type="entry name" value="FeoB"/>
    <property type="match status" value="1"/>
</dbReference>
<dbReference type="InterPro" id="IPR041069">
    <property type="entry name" value="FeoB_Cyto"/>
</dbReference>
<dbReference type="PRINTS" id="PR00326">
    <property type="entry name" value="GTP1OBG"/>
</dbReference>
<evidence type="ECO:0000259" key="1">
    <source>
        <dbReference type="PROSITE" id="PS51711"/>
    </source>
</evidence>
<dbReference type="SUPFAM" id="SSF52540">
    <property type="entry name" value="P-loop containing nucleoside triphosphate hydrolases"/>
    <property type="match status" value="1"/>
</dbReference>
<protein>
    <submittedName>
        <fullName evidence="2">Ferrous iron transport protein B</fullName>
    </submittedName>
</protein>
<dbReference type="AlphaFoldDB" id="A0A419VZ42"/>
<dbReference type="Gene3D" id="3.40.50.300">
    <property type="entry name" value="P-loop containing nucleotide triphosphate hydrolases"/>
    <property type="match status" value="1"/>
</dbReference>
<dbReference type="PANTHER" id="PTHR43185:SF1">
    <property type="entry name" value="FE(2+) TRANSPORTER FEOB"/>
    <property type="match status" value="1"/>
</dbReference>
<dbReference type="GO" id="GO:0005886">
    <property type="term" value="C:plasma membrane"/>
    <property type="evidence" value="ECO:0007669"/>
    <property type="project" value="TreeGrafter"/>
</dbReference>
<dbReference type="EMBL" id="RAPN01000002">
    <property type="protein sequence ID" value="RKD88486.1"/>
    <property type="molecule type" value="Genomic_DNA"/>
</dbReference>
<dbReference type="InterPro" id="IPR027417">
    <property type="entry name" value="P-loop_NTPase"/>
</dbReference>
<dbReference type="GO" id="GO:0015093">
    <property type="term" value="F:ferrous iron transmembrane transporter activity"/>
    <property type="evidence" value="ECO:0007669"/>
    <property type="project" value="TreeGrafter"/>
</dbReference>
<name>A0A419VZ42_9BACT</name>
<dbReference type="InterPro" id="IPR030389">
    <property type="entry name" value="G_FEOB_dom"/>
</dbReference>
<dbReference type="Proteomes" id="UP000283387">
    <property type="component" value="Unassembled WGS sequence"/>
</dbReference>
<reference evidence="2 3" key="1">
    <citation type="submission" date="2018-09" db="EMBL/GenBank/DDBJ databases">
        <title>Genomic Encyclopedia of Archaeal and Bacterial Type Strains, Phase II (KMG-II): from individual species to whole genera.</title>
        <authorList>
            <person name="Goeker M."/>
        </authorList>
    </citation>
    <scope>NUCLEOTIDE SEQUENCE [LARGE SCALE GENOMIC DNA]</scope>
    <source>
        <strain evidence="2 3">DSM 27148</strain>
    </source>
</reference>
<evidence type="ECO:0000313" key="2">
    <source>
        <dbReference type="EMBL" id="RKD88486.1"/>
    </source>
</evidence>
<dbReference type="InterPro" id="IPR006073">
    <property type="entry name" value="GTP-bd"/>
</dbReference>
<dbReference type="Pfam" id="PF02421">
    <property type="entry name" value="FeoB_N"/>
    <property type="match status" value="1"/>
</dbReference>
<feature type="domain" description="FeoB-type G" evidence="1">
    <location>
        <begin position="29"/>
        <end position="191"/>
    </location>
</feature>
<dbReference type="Pfam" id="PF17910">
    <property type="entry name" value="FeoB_Cyto"/>
    <property type="match status" value="1"/>
</dbReference>
<proteinExistence type="predicted"/>
<dbReference type="PANTHER" id="PTHR43185">
    <property type="entry name" value="FERROUS IRON TRANSPORT PROTEIN B"/>
    <property type="match status" value="1"/>
</dbReference>
<comment type="caution">
    <text evidence="2">The sequence shown here is derived from an EMBL/GenBank/DDBJ whole genome shotgun (WGS) entry which is preliminary data.</text>
</comment>
<sequence>MNNPTNCNSCPAHNRENLVKLGVDMTETDYVIALAGNPNVGKSTVFNNLTGLRQHTGNWPGKTVSRAEGAFSFNDKRYKIVDLPGTYSLLSTSTDEEVARNFILFGQPDVTLIVVDATRLERNLNLVLQILEITDRAVLCLNLMDEAKRNNVEIDERALSRELGIPVIPASARRRVGMNEVLAALEDVATGKYVCKPHKIKSHSPKLNHAIETVSAKLNEQFPNLPNLKWVALRLLEGDNSIMEAVRNGELGNLNPNISTTAEVLSYE</sequence>
<evidence type="ECO:0000313" key="3">
    <source>
        <dbReference type="Proteomes" id="UP000283387"/>
    </source>
</evidence>
<dbReference type="RefSeq" id="WP_211338133.1">
    <property type="nucleotide sequence ID" value="NZ_RAPN01000002.1"/>
</dbReference>
<organism evidence="2 3">
    <name type="scientific">Mangrovibacterium diazotrophicum</name>
    <dbReference type="NCBI Taxonomy" id="1261403"/>
    <lineage>
        <taxon>Bacteria</taxon>
        <taxon>Pseudomonadati</taxon>
        <taxon>Bacteroidota</taxon>
        <taxon>Bacteroidia</taxon>
        <taxon>Marinilabiliales</taxon>
        <taxon>Prolixibacteraceae</taxon>
        <taxon>Mangrovibacterium</taxon>
    </lineage>
</organism>
<accession>A0A419VZ42</accession>
<dbReference type="PROSITE" id="PS51711">
    <property type="entry name" value="G_FEOB"/>
    <property type="match status" value="1"/>
</dbReference>